<organism evidence="2 3">
    <name type="scientific">Streptomyces argenteolus</name>
    <dbReference type="NCBI Taxonomy" id="67274"/>
    <lineage>
        <taxon>Bacteria</taxon>
        <taxon>Bacillati</taxon>
        <taxon>Actinomycetota</taxon>
        <taxon>Actinomycetes</taxon>
        <taxon>Kitasatosporales</taxon>
        <taxon>Streptomycetaceae</taxon>
        <taxon>Streptomyces</taxon>
    </lineage>
</organism>
<dbReference type="RefSeq" id="WP_387902365.1">
    <property type="nucleotide sequence ID" value="NZ_JBIBEG010000003.1"/>
</dbReference>
<dbReference type="EMBL" id="JBIBEG010000003">
    <property type="protein sequence ID" value="MFF5897358.1"/>
    <property type="molecule type" value="Genomic_DNA"/>
</dbReference>
<proteinExistence type="predicted"/>
<evidence type="ECO:0000313" key="3">
    <source>
        <dbReference type="Proteomes" id="UP001602322"/>
    </source>
</evidence>
<comment type="caution">
    <text evidence="2">The sequence shown here is derived from an EMBL/GenBank/DDBJ whole genome shotgun (WGS) entry which is preliminary data.</text>
</comment>
<protein>
    <submittedName>
        <fullName evidence="2">Uncharacterized protein</fullName>
    </submittedName>
</protein>
<evidence type="ECO:0000313" key="2">
    <source>
        <dbReference type="EMBL" id="MFF5897358.1"/>
    </source>
</evidence>
<name>A0ABW6X5K0_9ACTN</name>
<feature type="compositionally biased region" description="Basic and acidic residues" evidence="1">
    <location>
        <begin position="63"/>
        <end position="72"/>
    </location>
</feature>
<accession>A0ABW6X5K0</accession>
<sequence>MPDATTGLCAEGLIRWTSAPAPGGSGPTGLLGIRGGTALAREARGTARATGAGSPDLDGVEVGLDRDGTECF</sequence>
<evidence type="ECO:0000256" key="1">
    <source>
        <dbReference type="SAM" id="MobiDB-lite"/>
    </source>
</evidence>
<dbReference type="Proteomes" id="UP001602322">
    <property type="component" value="Unassembled WGS sequence"/>
</dbReference>
<gene>
    <name evidence="2" type="ORF">ACFY8O_15685</name>
</gene>
<keyword evidence="3" id="KW-1185">Reference proteome</keyword>
<feature type="region of interest" description="Disordered" evidence="1">
    <location>
        <begin position="46"/>
        <end position="72"/>
    </location>
</feature>
<reference evidence="2 3" key="1">
    <citation type="submission" date="2024-10" db="EMBL/GenBank/DDBJ databases">
        <title>The Natural Products Discovery Center: Release of the First 8490 Sequenced Strains for Exploring Actinobacteria Biosynthetic Diversity.</title>
        <authorList>
            <person name="Kalkreuter E."/>
            <person name="Kautsar S.A."/>
            <person name="Yang D."/>
            <person name="Bader C.D."/>
            <person name="Teijaro C.N."/>
            <person name="Fluegel L."/>
            <person name="Davis C.M."/>
            <person name="Simpson J.R."/>
            <person name="Lauterbach L."/>
            <person name="Steele A.D."/>
            <person name="Gui C."/>
            <person name="Meng S."/>
            <person name="Li G."/>
            <person name="Viehrig K."/>
            <person name="Ye F."/>
            <person name="Su P."/>
            <person name="Kiefer A.F."/>
            <person name="Nichols A."/>
            <person name="Cepeda A.J."/>
            <person name="Yan W."/>
            <person name="Fan B."/>
            <person name="Jiang Y."/>
            <person name="Adhikari A."/>
            <person name="Zheng C.-J."/>
            <person name="Schuster L."/>
            <person name="Cowan T.M."/>
            <person name="Smanski M.J."/>
            <person name="Chevrette M.G."/>
            <person name="De Carvalho L.P.S."/>
            <person name="Shen B."/>
        </authorList>
    </citation>
    <scope>NUCLEOTIDE SEQUENCE [LARGE SCALE GENOMIC DNA]</scope>
    <source>
        <strain evidence="2 3">NPDC012540</strain>
    </source>
</reference>